<gene>
    <name evidence="2" type="ORF">PIB30_086628</name>
</gene>
<evidence type="ECO:0000313" key="2">
    <source>
        <dbReference type="EMBL" id="MED6200582.1"/>
    </source>
</evidence>
<dbReference type="EMBL" id="JASCZI010212940">
    <property type="protein sequence ID" value="MED6200582.1"/>
    <property type="molecule type" value="Genomic_DNA"/>
</dbReference>
<dbReference type="Proteomes" id="UP001341840">
    <property type="component" value="Unassembled WGS sequence"/>
</dbReference>
<accession>A0ABU6XQK2</accession>
<feature type="compositionally biased region" description="Basic residues" evidence="1">
    <location>
        <begin position="100"/>
        <end position="110"/>
    </location>
</feature>
<feature type="region of interest" description="Disordered" evidence="1">
    <location>
        <begin position="90"/>
        <end position="135"/>
    </location>
</feature>
<protein>
    <submittedName>
        <fullName evidence="2">Uncharacterized protein</fullName>
    </submittedName>
</protein>
<reference evidence="2 3" key="1">
    <citation type="journal article" date="2023" name="Plants (Basel)">
        <title>Bridging the Gap: Combining Genomics and Transcriptomics Approaches to Understand Stylosanthes scabra, an Orphan Legume from the Brazilian Caatinga.</title>
        <authorList>
            <person name="Ferreira-Neto J.R.C."/>
            <person name="da Silva M.D."/>
            <person name="Binneck E."/>
            <person name="de Melo N.F."/>
            <person name="da Silva R.H."/>
            <person name="de Melo A.L.T.M."/>
            <person name="Pandolfi V."/>
            <person name="Bustamante F.O."/>
            <person name="Brasileiro-Vidal A.C."/>
            <person name="Benko-Iseppon A.M."/>
        </authorList>
    </citation>
    <scope>NUCLEOTIDE SEQUENCE [LARGE SCALE GENOMIC DNA]</scope>
    <source>
        <tissue evidence="2">Leaves</tissue>
    </source>
</reference>
<evidence type="ECO:0000256" key="1">
    <source>
        <dbReference type="SAM" id="MobiDB-lite"/>
    </source>
</evidence>
<sequence>MESIHATYGHIIQPVPSEQYWSNTNYLKTEAPIIKRPIGRPKVHNKRRDPVEDLINGDKLKKSFKAETSQPVPPATIMNAEVAFRPPAQVAPGAGASKTFRAKQPVRRQLTRNSPPPSEPPTTSQVEGPSKETLAAASTSTQRKFILVCKFCLFHKAHNLLIFHSFIVISLAQMKDYMH</sequence>
<comment type="caution">
    <text evidence="2">The sequence shown here is derived from an EMBL/GenBank/DDBJ whole genome shotgun (WGS) entry which is preliminary data.</text>
</comment>
<organism evidence="2 3">
    <name type="scientific">Stylosanthes scabra</name>
    <dbReference type="NCBI Taxonomy" id="79078"/>
    <lineage>
        <taxon>Eukaryota</taxon>
        <taxon>Viridiplantae</taxon>
        <taxon>Streptophyta</taxon>
        <taxon>Embryophyta</taxon>
        <taxon>Tracheophyta</taxon>
        <taxon>Spermatophyta</taxon>
        <taxon>Magnoliopsida</taxon>
        <taxon>eudicotyledons</taxon>
        <taxon>Gunneridae</taxon>
        <taxon>Pentapetalae</taxon>
        <taxon>rosids</taxon>
        <taxon>fabids</taxon>
        <taxon>Fabales</taxon>
        <taxon>Fabaceae</taxon>
        <taxon>Papilionoideae</taxon>
        <taxon>50 kb inversion clade</taxon>
        <taxon>dalbergioids sensu lato</taxon>
        <taxon>Dalbergieae</taxon>
        <taxon>Pterocarpus clade</taxon>
        <taxon>Stylosanthes</taxon>
    </lineage>
</organism>
<name>A0ABU6XQK2_9FABA</name>
<evidence type="ECO:0000313" key="3">
    <source>
        <dbReference type="Proteomes" id="UP001341840"/>
    </source>
</evidence>
<proteinExistence type="predicted"/>
<keyword evidence="3" id="KW-1185">Reference proteome</keyword>